<organism evidence="2 3">
    <name type="scientific">Meloidogyne javanica</name>
    <name type="common">Root-knot nematode worm</name>
    <dbReference type="NCBI Taxonomy" id="6303"/>
    <lineage>
        <taxon>Eukaryota</taxon>
        <taxon>Metazoa</taxon>
        <taxon>Ecdysozoa</taxon>
        <taxon>Nematoda</taxon>
        <taxon>Chromadorea</taxon>
        <taxon>Rhabditida</taxon>
        <taxon>Tylenchina</taxon>
        <taxon>Tylenchomorpha</taxon>
        <taxon>Tylenchoidea</taxon>
        <taxon>Meloidogynidae</taxon>
        <taxon>Meloidogyninae</taxon>
        <taxon>Meloidogyne</taxon>
        <taxon>Meloidogyne incognita group</taxon>
    </lineage>
</organism>
<evidence type="ECO:0000313" key="2">
    <source>
        <dbReference type="Proteomes" id="UP000887561"/>
    </source>
</evidence>
<protein>
    <submittedName>
        <fullName evidence="3">Uncharacterized protein</fullName>
    </submittedName>
</protein>
<accession>A0A915M8G4</accession>
<feature type="compositionally biased region" description="Basic and acidic residues" evidence="1">
    <location>
        <begin position="326"/>
        <end position="343"/>
    </location>
</feature>
<proteinExistence type="predicted"/>
<dbReference type="AlphaFoldDB" id="A0A915M8G4"/>
<keyword evidence="2" id="KW-1185">Reference proteome</keyword>
<feature type="region of interest" description="Disordered" evidence="1">
    <location>
        <begin position="323"/>
        <end position="380"/>
    </location>
</feature>
<evidence type="ECO:0000256" key="1">
    <source>
        <dbReference type="SAM" id="MobiDB-lite"/>
    </source>
</evidence>
<sequence>SIIDWTKACQGEGHEECSPLEISELDPVLGRQTTLGTKIAKTPLQALLTTFILRQFSSSTAARRLTQTIIEGEPKEEFIMFIGGKGDLIPKDIFPIEEDLKMSLEAWIRNCNHSFQLLQQSEFSPIHIKLPIMPFTTQQQVEQKAWCDLFTLSNWILEEIRAKVIHRKQLITLPRVILGDSSAVQLTKEMTNIKALTNEEEENFNRIREICSPYTHLQILWAIPPYIHSKKEEYEELIRLMPPLLAGTNIKLGLVGENGRSLGEVFRYGESFAGHRINKNGLMTEHGVKAMLAWIYSVGSFPGEKEEGRKRIHSRIVVVRPASETPIRRGERGSLGDRRRPTDPRSPIRRRQHRPGSSNYRSPVRTHPYKQGRSSVSWRR</sequence>
<name>A0A915M8G4_MELJA</name>
<reference evidence="3" key="1">
    <citation type="submission" date="2022-11" db="UniProtKB">
        <authorList>
            <consortium name="WormBaseParasite"/>
        </authorList>
    </citation>
    <scope>IDENTIFICATION</scope>
</reference>
<dbReference type="Proteomes" id="UP000887561">
    <property type="component" value="Unplaced"/>
</dbReference>
<evidence type="ECO:0000313" key="3">
    <source>
        <dbReference type="WBParaSite" id="scaffold3054_cov300.g5907"/>
    </source>
</evidence>
<dbReference type="WBParaSite" id="scaffold3054_cov300.g5907">
    <property type="protein sequence ID" value="scaffold3054_cov300.g5907"/>
    <property type="gene ID" value="scaffold3054_cov300.g5907"/>
</dbReference>